<proteinExistence type="predicted"/>
<reference evidence="1" key="2">
    <citation type="journal article" date="2015" name="Fish Shellfish Immunol.">
        <title>Early steps in the European eel (Anguilla anguilla)-Vibrio vulnificus interaction in the gills: Role of the RtxA13 toxin.</title>
        <authorList>
            <person name="Callol A."/>
            <person name="Pajuelo D."/>
            <person name="Ebbesson L."/>
            <person name="Teles M."/>
            <person name="MacKenzie S."/>
            <person name="Amaro C."/>
        </authorList>
    </citation>
    <scope>NUCLEOTIDE SEQUENCE</scope>
</reference>
<reference evidence="1" key="1">
    <citation type="submission" date="2014-11" db="EMBL/GenBank/DDBJ databases">
        <authorList>
            <person name="Amaro Gonzalez C."/>
        </authorList>
    </citation>
    <scope>NUCLEOTIDE SEQUENCE</scope>
</reference>
<dbReference type="EMBL" id="GBXM01003299">
    <property type="protein sequence ID" value="JAI05279.1"/>
    <property type="molecule type" value="Transcribed_RNA"/>
</dbReference>
<organism evidence="1">
    <name type="scientific">Anguilla anguilla</name>
    <name type="common">European freshwater eel</name>
    <name type="synonym">Muraena anguilla</name>
    <dbReference type="NCBI Taxonomy" id="7936"/>
    <lineage>
        <taxon>Eukaryota</taxon>
        <taxon>Metazoa</taxon>
        <taxon>Chordata</taxon>
        <taxon>Craniata</taxon>
        <taxon>Vertebrata</taxon>
        <taxon>Euteleostomi</taxon>
        <taxon>Actinopterygii</taxon>
        <taxon>Neopterygii</taxon>
        <taxon>Teleostei</taxon>
        <taxon>Anguilliformes</taxon>
        <taxon>Anguillidae</taxon>
        <taxon>Anguilla</taxon>
    </lineage>
</organism>
<dbReference type="AlphaFoldDB" id="A0A0E9XUC1"/>
<sequence>MCVCVCLGCVCEWVRESVCVRVHACMSVCLCVCTCV</sequence>
<protein>
    <submittedName>
        <fullName evidence="1">Uncharacterized protein</fullName>
    </submittedName>
</protein>
<evidence type="ECO:0000313" key="1">
    <source>
        <dbReference type="EMBL" id="JAI05279.1"/>
    </source>
</evidence>
<name>A0A0E9XUC1_ANGAN</name>
<accession>A0A0E9XUC1</accession>